<dbReference type="CDD" id="cd06173">
    <property type="entry name" value="MFS_MefA_like"/>
    <property type="match status" value="1"/>
</dbReference>
<keyword evidence="10" id="KW-1185">Reference proteome</keyword>
<keyword evidence="2" id="KW-0813">Transport</keyword>
<protein>
    <submittedName>
        <fullName evidence="9">MFS transporter</fullName>
    </submittedName>
</protein>
<reference evidence="9" key="2">
    <citation type="journal article" date="2021" name="Syst. Appl. Microbiol.">
        <title>Roseomonas hellenica sp. nov., isolated from roots of wild-growing Alkanna tinctoria.</title>
        <authorList>
            <person name="Rat A."/>
            <person name="Naranjo H.D."/>
            <person name="Lebbe L."/>
            <person name="Cnockaert M."/>
            <person name="Krigas N."/>
            <person name="Grigoriadou K."/>
            <person name="Maloupa E."/>
            <person name="Willems A."/>
        </authorList>
    </citation>
    <scope>NUCLEOTIDE SEQUENCE</scope>
    <source>
        <strain evidence="9">LMG 28251</strain>
    </source>
</reference>
<dbReference type="SUPFAM" id="SSF103473">
    <property type="entry name" value="MFS general substrate transporter"/>
    <property type="match status" value="1"/>
</dbReference>
<dbReference type="GO" id="GO:0005886">
    <property type="term" value="C:plasma membrane"/>
    <property type="evidence" value="ECO:0007669"/>
    <property type="project" value="UniProtKB-SubCell"/>
</dbReference>
<name>A0AAF1JVP2_9PROT</name>
<dbReference type="InterPro" id="IPR010290">
    <property type="entry name" value="TM_effector"/>
</dbReference>
<dbReference type="PANTHER" id="PTHR23513">
    <property type="entry name" value="INTEGRAL MEMBRANE EFFLUX PROTEIN-RELATED"/>
    <property type="match status" value="1"/>
</dbReference>
<comment type="caution">
    <text evidence="9">The sequence shown here is derived from an EMBL/GenBank/DDBJ whole genome shotgun (WGS) entry which is preliminary data.</text>
</comment>
<evidence type="ECO:0000256" key="2">
    <source>
        <dbReference type="ARBA" id="ARBA00022448"/>
    </source>
</evidence>
<keyword evidence="3" id="KW-1003">Cell membrane</keyword>
<keyword evidence="4 7" id="KW-0812">Transmembrane</keyword>
<evidence type="ECO:0000256" key="1">
    <source>
        <dbReference type="ARBA" id="ARBA00004651"/>
    </source>
</evidence>
<feature type="transmembrane region" description="Helical" evidence="7">
    <location>
        <begin position="140"/>
        <end position="167"/>
    </location>
</feature>
<feature type="transmembrane region" description="Helical" evidence="7">
    <location>
        <begin position="350"/>
        <end position="373"/>
    </location>
</feature>
<dbReference type="AlphaFoldDB" id="A0AAF1JVP2"/>
<gene>
    <name evidence="9" type="ORF">GXW79_06525</name>
</gene>
<feature type="transmembrane region" description="Helical" evidence="7">
    <location>
        <begin position="80"/>
        <end position="100"/>
    </location>
</feature>
<evidence type="ECO:0000259" key="8">
    <source>
        <dbReference type="PROSITE" id="PS50850"/>
    </source>
</evidence>
<sequence>MALPAALAPLRHPVFRSLWIAGLAANTGLWVQNTGAAWLMTSLAPSPVMVSLVQAASMLPVFLLALPAGALADILDRRRMLIAAQLWMAAMGVLLAILTFSGGLGAWGLLALTFGIGSGTALIFPAMAATTPELVPREDLVQAIALNGIGFNLARALGPAIGGFIIALSGVEASFVLAASGFIVMVAALVLWRRTRSTDTLPPEHFLPAMRSGVFFVAASPALRAAILRACAFFFFTAAVWGLLPILVRGRLGLGPDAFGLMLTAMGAGAVSAGFALPYLRGSATRGAIVFRFSILAACAIALLGAFPHWLPAGVGMVAFGIAWIGAASTLQAAAQLASPAWVRARAIGIYQLSFFGALAAGSAIWGILGSIIGVTETLLLAAVTGAAVAALVRSWRIDPPSSAQAPAAPLPMPEAPAAEFTELLNEHSGRLLEVVRYTVVAENRAPFIALMAEMRRLRLRNGARVWRLYEDIAHPETFAELWVMESWTDHLREAGRMDAGDLATLARAAAFHHGDAPPEASRYLNLNP</sequence>
<feature type="transmembrane region" description="Helical" evidence="7">
    <location>
        <begin position="258"/>
        <end position="277"/>
    </location>
</feature>
<keyword evidence="6 7" id="KW-0472">Membrane</keyword>
<dbReference type="EMBL" id="JAAEDH010000005">
    <property type="protein sequence ID" value="MBR0654730.1"/>
    <property type="molecule type" value="Genomic_DNA"/>
</dbReference>
<feature type="transmembrane region" description="Helical" evidence="7">
    <location>
        <begin position="379"/>
        <end position="396"/>
    </location>
</feature>
<reference evidence="9" key="1">
    <citation type="submission" date="2020-01" db="EMBL/GenBank/DDBJ databases">
        <authorList>
            <person name="Rat A."/>
        </authorList>
    </citation>
    <scope>NUCLEOTIDE SEQUENCE</scope>
    <source>
        <strain evidence="9">LMG 28251</strain>
    </source>
</reference>
<keyword evidence="5 7" id="KW-1133">Transmembrane helix</keyword>
<dbReference type="Pfam" id="PF05977">
    <property type="entry name" value="MFS_3"/>
    <property type="match status" value="1"/>
</dbReference>
<accession>A0AAF1JVP2</accession>
<feature type="transmembrane region" description="Helical" evidence="7">
    <location>
        <begin position="289"/>
        <end position="311"/>
    </location>
</feature>
<dbReference type="RefSeq" id="WP_211873550.1">
    <property type="nucleotide sequence ID" value="NZ_JAAEDH010000005.1"/>
</dbReference>
<organism evidence="9 10">
    <name type="scientific">Plastoroseomonas arctica</name>
    <dbReference type="NCBI Taxonomy" id="1509237"/>
    <lineage>
        <taxon>Bacteria</taxon>
        <taxon>Pseudomonadati</taxon>
        <taxon>Pseudomonadota</taxon>
        <taxon>Alphaproteobacteria</taxon>
        <taxon>Acetobacterales</taxon>
        <taxon>Acetobacteraceae</taxon>
        <taxon>Plastoroseomonas</taxon>
    </lineage>
</organism>
<feature type="transmembrane region" description="Helical" evidence="7">
    <location>
        <begin position="213"/>
        <end position="246"/>
    </location>
</feature>
<feature type="transmembrane region" description="Helical" evidence="7">
    <location>
        <begin position="173"/>
        <end position="192"/>
    </location>
</feature>
<evidence type="ECO:0000256" key="7">
    <source>
        <dbReference type="SAM" id="Phobius"/>
    </source>
</evidence>
<dbReference type="Gene3D" id="1.20.1250.20">
    <property type="entry name" value="MFS general substrate transporter like domains"/>
    <property type="match status" value="1"/>
</dbReference>
<dbReference type="InterPro" id="IPR036259">
    <property type="entry name" value="MFS_trans_sf"/>
</dbReference>
<proteinExistence type="predicted"/>
<dbReference type="GO" id="GO:0022857">
    <property type="term" value="F:transmembrane transporter activity"/>
    <property type="evidence" value="ECO:0007669"/>
    <property type="project" value="InterPro"/>
</dbReference>
<evidence type="ECO:0000256" key="3">
    <source>
        <dbReference type="ARBA" id="ARBA00022475"/>
    </source>
</evidence>
<dbReference type="Proteomes" id="UP001196068">
    <property type="component" value="Unassembled WGS sequence"/>
</dbReference>
<comment type="subcellular location">
    <subcellularLocation>
        <location evidence="1">Cell membrane</location>
        <topology evidence="1">Multi-pass membrane protein</topology>
    </subcellularLocation>
</comment>
<feature type="transmembrane region" description="Helical" evidence="7">
    <location>
        <begin position="317"/>
        <end position="338"/>
    </location>
</feature>
<evidence type="ECO:0000256" key="4">
    <source>
        <dbReference type="ARBA" id="ARBA00022692"/>
    </source>
</evidence>
<feature type="transmembrane region" description="Helical" evidence="7">
    <location>
        <begin position="106"/>
        <end position="128"/>
    </location>
</feature>
<feature type="domain" description="Major facilitator superfamily (MFS) profile" evidence="8">
    <location>
        <begin position="14"/>
        <end position="403"/>
    </location>
</feature>
<evidence type="ECO:0000256" key="6">
    <source>
        <dbReference type="ARBA" id="ARBA00023136"/>
    </source>
</evidence>
<evidence type="ECO:0000313" key="10">
    <source>
        <dbReference type="Proteomes" id="UP001196068"/>
    </source>
</evidence>
<evidence type="ECO:0000313" key="9">
    <source>
        <dbReference type="EMBL" id="MBR0654730.1"/>
    </source>
</evidence>
<feature type="transmembrane region" description="Helical" evidence="7">
    <location>
        <begin position="48"/>
        <end position="68"/>
    </location>
</feature>
<dbReference type="InterPro" id="IPR020846">
    <property type="entry name" value="MFS_dom"/>
</dbReference>
<evidence type="ECO:0000256" key="5">
    <source>
        <dbReference type="ARBA" id="ARBA00022989"/>
    </source>
</evidence>
<dbReference type="PROSITE" id="PS50850">
    <property type="entry name" value="MFS"/>
    <property type="match status" value="1"/>
</dbReference>
<dbReference type="PANTHER" id="PTHR23513:SF11">
    <property type="entry name" value="STAPHYLOFERRIN A TRANSPORTER"/>
    <property type="match status" value="1"/>
</dbReference>